<name>A0A511N2N2_DEIC1</name>
<organism evidence="1 2">
    <name type="scientific">Deinococcus cellulosilyticus (strain DSM 18568 / NBRC 106333 / KACC 11606 / 5516J-15)</name>
    <dbReference type="NCBI Taxonomy" id="1223518"/>
    <lineage>
        <taxon>Bacteria</taxon>
        <taxon>Thermotogati</taxon>
        <taxon>Deinococcota</taxon>
        <taxon>Deinococci</taxon>
        <taxon>Deinococcales</taxon>
        <taxon>Deinococcaceae</taxon>
        <taxon>Deinococcus</taxon>
    </lineage>
</organism>
<comment type="caution">
    <text evidence="1">The sequence shown here is derived from an EMBL/GenBank/DDBJ whole genome shotgun (WGS) entry which is preliminary data.</text>
</comment>
<dbReference type="Proteomes" id="UP000321306">
    <property type="component" value="Unassembled WGS sequence"/>
</dbReference>
<keyword evidence="2" id="KW-1185">Reference proteome</keyword>
<evidence type="ECO:0000313" key="1">
    <source>
        <dbReference type="EMBL" id="GEM47114.1"/>
    </source>
</evidence>
<protein>
    <submittedName>
        <fullName evidence="1">Uncharacterized protein</fullName>
    </submittedName>
</protein>
<dbReference type="AlphaFoldDB" id="A0A511N2N2"/>
<reference evidence="1 2" key="1">
    <citation type="submission" date="2019-07" db="EMBL/GenBank/DDBJ databases">
        <title>Whole genome shotgun sequence of Deinococcus cellulosilyticus NBRC 106333.</title>
        <authorList>
            <person name="Hosoyama A."/>
            <person name="Uohara A."/>
            <person name="Ohji S."/>
            <person name="Ichikawa N."/>
        </authorList>
    </citation>
    <scope>NUCLEOTIDE SEQUENCE [LARGE SCALE GENOMIC DNA]</scope>
    <source>
        <strain evidence="1 2">NBRC 106333</strain>
    </source>
</reference>
<dbReference type="EMBL" id="BJXB01000011">
    <property type="protein sequence ID" value="GEM47114.1"/>
    <property type="molecule type" value="Genomic_DNA"/>
</dbReference>
<accession>A0A511N2N2</accession>
<sequence length="111" mass="12731">MLHSGIFLLMEERMNVTDARTSLDHLFSLLRDPDYDLFKHGQLNEELEALQRLTREPDSIQGFRHLTYAEMKGHRAELLEHLQGVPALLEQGRSEDAVQAIRAALRIVEAP</sequence>
<evidence type="ECO:0000313" key="2">
    <source>
        <dbReference type="Proteomes" id="UP000321306"/>
    </source>
</evidence>
<proteinExistence type="predicted"/>
<gene>
    <name evidence="1" type="ORF">DC3_27490</name>
</gene>